<sequence>MIKNNIKILIIVLCITTCKKQEDINSRQLISDFNLESTYVNYRNGIKQTSNGYSKDSTLIFSLYENNKTSHFLYIVQNKKKDTIFKFFDSTAFELKIRNFDKINRNYFVTIWEPSPQKYIGYQTGYNIEYDLYQDLYTYDSLNIYLIDSTCSKLTKLSKPTNKNISNTFKTTFNLKGEFEVIKNDSEIRMVKDTLRNKKVLYQSNVGLEIDDNNNLKSHFFNKSKIKLDENNFSTMSDRFLISESLKGDINYYYKYDANYTNTGFSRIDFIFKQNNKEHIIQTTLDRLFIKDKEYKFKNIDSLSSLQIEPFKYKNGDYFFYVTQQSFEERSDNFPIIFYIDTINWEIERVKPHSIEASIKNKKLIEIYKTEILSNNHNSILKFILKDFEIARNNDGFELIKIKQ</sequence>
<reference evidence="1 2" key="1">
    <citation type="submission" date="2019-08" db="EMBL/GenBank/DDBJ databases">
        <title>Genomes of Subsaximicrobium wynnwilliamsii strains.</title>
        <authorList>
            <person name="Bowman J.P."/>
        </authorList>
    </citation>
    <scope>NUCLEOTIDE SEQUENCE [LARGE SCALE GENOMIC DNA]</scope>
    <source>
        <strain evidence="1 2">2-80-2</strain>
    </source>
</reference>
<dbReference type="Proteomes" id="UP000321578">
    <property type="component" value="Unassembled WGS sequence"/>
</dbReference>
<keyword evidence="2" id="KW-1185">Reference proteome</keyword>
<gene>
    <name evidence="1" type="ORF">ESY86_15780</name>
</gene>
<dbReference type="AlphaFoldDB" id="A0A5C6ZEW9"/>
<evidence type="ECO:0000313" key="2">
    <source>
        <dbReference type="Proteomes" id="UP000321578"/>
    </source>
</evidence>
<proteinExistence type="predicted"/>
<dbReference type="EMBL" id="VORO01000020">
    <property type="protein sequence ID" value="TXD87770.1"/>
    <property type="molecule type" value="Genomic_DNA"/>
</dbReference>
<accession>A0A5C6ZEW9</accession>
<evidence type="ECO:0000313" key="1">
    <source>
        <dbReference type="EMBL" id="TXD87770.1"/>
    </source>
</evidence>
<name>A0A5C6ZEW9_9FLAO</name>
<comment type="caution">
    <text evidence="1">The sequence shown here is derived from an EMBL/GenBank/DDBJ whole genome shotgun (WGS) entry which is preliminary data.</text>
</comment>
<dbReference type="RefSeq" id="WP_147087553.1">
    <property type="nucleotide sequence ID" value="NZ_VORM01000020.1"/>
</dbReference>
<protein>
    <submittedName>
        <fullName evidence="1">Uncharacterized protein</fullName>
    </submittedName>
</protein>
<organism evidence="1 2">
    <name type="scientific">Subsaximicrobium wynnwilliamsii</name>
    <dbReference type="NCBI Taxonomy" id="291179"/>
    <lineage>
        <taxon>Bacteria</taxon>
        <taxon>Pseudomonadati</taxon>
        <taxon>Bacteroidota</taxon>
        <taxon>Flavobacteriia</taxon>
        <taxon>Flavobacteriales</taxon>
        <taxon>Flavobacteriaceae</taxon>
        <taxon>Subsaximicrobium</taxon>
    </lineage>
</organism>